<feature type="transmembrane region" description="Helical" evidence="1">
    <location>
        <begin position="124"/>
        <end position="144"/>
    </location>
</feature>
<sequence length="175" mass="18818">MTDFAKKVRQSIIIDGLISLIIGIFIVVWPGITASVAAVMIGVGFISIGSAKFSISVFGGDGNKFRIIEVILSILYIIAGIFIVVDVKYSGVSLLLVASVLTGIVWISEGITQITDAIEWKEHRVLYTILAIINIIAGVSLLFSPLFGGLFLWMFFGITLITVGIVKLVQSVAIN</sequence>
<feature type="transmembrane region" description="Helical" evidence="1">
    <location>
        <begin position="91"/>
        <end position="112"/>
    </location>
</feature>
<comment type="caution">
    <text evidence="2">The sequence shown here is derived from an EMBL/GenBank/DDBJ whole genome shotgun (WGS) entry which is preliminary data.</text>
</comment>
<accession>A0ABM9MVG2</accession>
<name>A0ABM9MVG2_9LACO</name>
<protein>
    <submittedName>
        <fullName evidence="2">DUF308 family (HdeD)</fullName>
    </submittedName>
</protein>
<proteinExistence type="predicted"/>
<organism evidence="2 3">
    <name type="scientific">Fructobacillus fructosus</name>
    <dbReference type="NCBI Taxonomy" id="1631"/>
    <lineage>
        <taxon>Bacteria</taxon>
        <taxon>Bacillati</taxon>
        <taxon>Bacillota</taxon>
        <taxon>Bacilli</taxon>
        <taxon>Lactobacillales</taxon>
        <taxon>Lactobacillaceae</taxon>
        <taxon>Fructobacillus</taxon>
    </lineage>
</organism>
<evidence type="ECO:0000313" key="2">
    <source>
        <dbReference type="EMBL" id="CAK1242863.1"/>
    </source>
</evidence>
<keyword evidence="1" id="KW-0472">Membrane</keyword>
<dbReference type="InterPro" id="IPR005325">
    <property type="entry name" value="DUF308_memb"/>
</dbReference>
<feature type="transmembrane region" description="Helical" evidence="1">
    <location>
        <begin position="150"/>
        <end position="169"/>
    </location>
</feature>
<feature type="transmembrane region" description="Helical" evidence="1">
    <location>
        <begin position="67"/>
        <end position="85"/>
    </location>
</feature>
<evidence type="ECO:0000256" key="1">
    <source>
        <dbReference type="SAM" id="Phobius"/>
    </source>
</evidence>
<reference evidence="2 3" key="1">
    <citation type="submission" date="2023-10" db="EMBL/GenBank/DDBJ databases">
        <authorList>
            <person name="Botero Cardona J."/>
        </authorList>
    </citation>
    <scope>NUCLEOTIDE SEQUENCE [LARGE SCALE GENOMIC DNA]</scope>
    <source>
        <strain evidence="2 3">R-54839</strain>
    </source>
</reference>
<dbReference type="EMBL" id="CAUZLR010000006">
    <property type="protein sequence ID" value="CAK1242863.1"/>
    <property type="molecule type" value="Genomic_DNA"/>
</dbReference>
<dbReference type="Pfam" id="PF03729">
    <property type="entry name" value="DUF308"/>
    <property type="match status" value="2"/>
</dbReference>
<dbReference type="RefSeq" id="WP_338346227.1">
    <property type="nucleotide sequence ID" value="NZ_CAUZLR010000006.1"/>
</dbReference>
<keyword evidence="1" id="KW-0812">Transmembrane</keyword>
<feature type="transmembrane region" description="Helical" evidence="1">
    <location>
        <begin position="36"/>
        <end position="55"/>
    </location>
</feature>
<dbReference type="Proteomes" id="UP001314261">
    <property type="component" value="Unassembled WGS sequence"/>
</dbReference>
<keyword evidence="1" id="KW-1133">Transmembrane helix</keyword>
<feature type="transmembrane region" description="Helical" evidence="1">
    <location>
        <begin position="12"/>
        <end position="30"/>
    </location>
</feature>
<keyword evidence="3" id="KW-1185">Reference proteome</keyword>
<gene>
    <name evidence="2" type="ORF">R54839_PPFHFPJH_00975</name>
</gene>
<evidence type="ECO:0000313" key="3">
    <source>
        <dbReference type="Proteomes" id="UP001314261"/>
    </source>
</evidence>